<proteinExistence type="predicted"/>
<dbReference type="SUPFAM" id="SSF48452">
    <property type="entry name" value="TPR-like"/>
    <property type="match status" value="1"/>
</dbReference>
<feature type="compositionally biased region" description="Basic and acidic residues" evidence="2">
    <location>
        <begin position="101"/>
        <end position="115"/>
    </location>
</feature>
<feature type="transmembrane region" description="Helical" evidence="3">
    <location>
        <begin position="150"/>
        <end position="171"/>
    </location>
</feature>
<evidence type="ECO:0000256" key="4">
    <source>
        <dbReference type="SAM" id="SignalP"/>
    </source>
</evidence>
<evidence type="ECO:0000313" key="5">
    <source>
        <dbReference type="EMBL" id="AJK46893.1"/>
    </source>
</evidence>
<feature type="region of interest" description="Disordered" evidence="2">
    <location>
        <begin position="291"/>
        <end position="329"/>
    </location>
</feature>
<dbReference type="InterPro" id="IPR019734">
    <property type="entry name" value="TPR_rpt"/>
</dbReference>
<keyword evidence="3" id="KW-1133">Transmembrane helix</keyword>
<feature type="compositionally biased region" description="Low complexity" evidence="2">
    <location>
        <begin position="123"/>
        <end position="143"/>
    </location>
</feature>
<dbReference type="Pfam" id="PF13432">
    <property type="entry name" value="TPR_16"/>
    <property type="match status" value="1"/>
</dbReference>
<keyword evidence="6" id="KW-1185">Reference proteome</keyword>
<reference evidence="5 6" key="2">
    <citation type="journal article" date="2016" name="Appl. Microbiol. Biotechnol.">
        <title>Mutations improving production and secretion of extracellular lipase by Burkholderia glumae PG1.</title>
        <authorList>
            <person name="Knapp A."/>
            <person name="Voget S."/>
            <person name="Gao R."/>
            <person name="Zaburannyi N."/>
            <person name="Krysciak D."/>
            <person name="Breuer M."/>
            <person name="Hauer B."/>
            <person name="Streit W.R."/>
            <person name="Muller R."/>
            <person name="Daniel R."/>
            <person name="Jaeger K.E."/>
        </authorList>
    </citation>
    <scope>NUCLEOTIDE SEQUENCE [LARGE SCALE GENOMIC DNA]</scope>
    <source>
        <strain evidence="5 6">PG1</strain>
    </source>
</reference>
<keyword evidence="3" id="KW-0812">Transmembrane</keyword>
<accession>A0A0B6RU50</accession>
<gene>
    <name evidence="5" type="ORF">BGL_1c23920</name>
</gene>
<feature type="compositionally biased region" description="Basic and acidic residues" evidence="2">
    <location>
        <begin position="355"/>
        <end position="375"/>
    </location>
</feature>
<evidence type="ECO:0000256" key="2">
    <source>
        <dbReference type="SAM" id="MobiDB-lite"/>
    </source>
</evidence>
<feature type="repeat" description="TPR" evidence="1">
    <location>
        <begin position="55"/>
        <end position="88"/>
    </location>
</feature>
<feature type="chain" id="PRO_5002110227" evidence="4">
    <location>
        <begin position="21"/>
        <end position="416"/>
    </location>
</feature>
<dbReference type="Proteomes" id="UP000031838">
    <property type="component" value="Chromosome 1"/>
</dbReference>
<evidence type="ECO:0000313" key="6">
    <source>
        <dbReference type="Proteomes" id="UP000031838"/>
    </source>
</evidence>
<keyword evidence="3" id="KW-0472">Membrane</keyword>
<sequence length="416" mass="44307">MNKFVAAAISLLAVSASVFAAVPSLAQVEQSVNQHNWQRADAQLSQVIEAHPDSARAHYLYGQVLDREGRSADALAQIERAKSLDPSIHFTNPSAFAQTESRVRADANRAGERRSATSGGALQPAAQQQASTQSAAPFAPATPARHGPSIGMWIGLLLLVVVIALVLRWTLRRARSGEDKQADDERRAQLKRATELLNEVRPLKLDARLSTAPGAAALTSDIEGVETDARTLVETLSTGKNPVPPYQLEDLEHRFASLKARVEGRPDPNAAPAAPAAGTGSVFAQEADRLTGAQPQPPYPSQYPQQQPPYPPYPPYPQQQPPVIVQQGGGFGSGMGGLLTGVLLGEAMSGGRERVVERDVIVDDQRRRQPDDFGRNDGNGGGNDAGFDFGQGDSWDSGGNDGGVDMGSSDDDWNNS</sequence>
<reference evidence="6" key="1">
    <citation type="submission" date="2011-03" db="EMBL/GenBank/DDBJ databases">
        <authorList>
            <person name="Voget S."/>
            <person name="Streit W.R."/>
            <person name="Jaeger K.E."/>
            <person name="Daniel R."/>
        </authorList>
    </citation>
    <scope>NUCLEOTIDE SEQUENCE [LARGE SCALE GENOMIC DNA]</scope>
    <source>
        <strain evidence="6">PG1</strain>
    </source>
</reference>
<organism evidence="5 6">
    <name type="scientific">Burkholderia plantarii</name>
    <dbReference type="NCBI Taxonomy" id="41899"/>
    <lineage>
        <taxon>Bacteria</taxon>
        <taxon>Pseudomonadati</taxon>
        <taxon>Pseudomonadota</taxon>
        <taxon>Betaproteobacteria</taxon>
        <taxon>Burkholderiales</taxon>
        <taxon>Burkholderiaceae</taxon>
        <taxon>Burkholderia</taxon>
    </lineage>
</organism>
<dbReference type="HOGENOM" id="CLU_697710_0_0_4"/>
<dbReference type="Gene3D" id="1.25.40.10">
    <property type="entry name" value="Tetratricopeptide repeat domain"/>
    <property type="match status" value="1"/>
</dbReference>
<feature type="region of interest" description="Disordered" evidence="2">
    <location>
        <begin position="355"/>
        <end position="416"/>
    </location>
</feature>
<evidence type="ECO:0000256" key="3">
    <source>
        <dbReference type="SAM" id="Phobius"/>
    </source>
</evidence>
<keyword evidence="4" id="KW-0732">Signal</keyword>
<dbReference type="EMBL" id="CP002580">
    <property type="protein sequence ID" value="AJK46893.1"/>
    <property type="molecule type" value="Genomic_DNA"/>
</dbReference>
<feature type="region of interest" description="Disordered" evidence="2">
    <location>
        <begin position="99"/>
        <end position="143"/>
    </location>
</feature>
<protein>
    <submittedName>
        <fullName evidence="5">Uncharacterized protein</fullName>
    </submittedName>
</protein>
<dbReference type="RefSeq" id="WP_042625300.1">
    <property type="nucleotide sequence ID" value="NZ_CP002580.1"/>
</dbReference>
<dbReference type="PROSITE" id="PS50005">
    <property type="entry name" value="TPR"/>
    <property type="match status" value="1"/>
</dbReference>
<dbReference type="InterPro" id="IPR011990">
    <property type="entry name" value="TPR-like_helical_dom_sf"/>
</dbReference>
<feature type="compositionally biased region" description="Low complexity" evidence="2">
    <location>
        <begin position="385"/>
        <end position="398"/>
    </location>
</feature>
<feature type="signal peptide" evidence="4">
    <location>
        <begin position="1"/>
        <end position="20"/>
    </location>
</feature>
<name>A0A0B6RU50_BURPL</name>
<feature type="compositionally biased region" description="Pro residues" evidence="2">
    <location>
        <begin position="295"/>
        <end position="320"/>
    </location>
</feature>
<dbReference type="KEGG" id="bgp:BGL_1c23920"/>
<keyword evidence="1" id="KW-0802">TPR repeat</keyword>
<dbReference type="AlphaFoldDB" id="A0A0B6RU50"/>
<evidence type="ECO:0000256" key="1">
    <source>
        <dbReference type="PROSITE-ProRule" id="PRU00339"/>
    </source>
</evidence>